<gene>
    <name evidence="1" type="ORF">BDM02DRAFT_1940924</name>
</gene>
<accession>A0ACB6ZID2</accession>
<keyword evidence="2" id="KW-1185">Reference proteome</keyword>
<protein>
    <submittedName>
        <fullName evidence="1">Uncharacterized protein</fullName>
    </submittedName>
</protein>
<dbReference type="Proteomes" id="UP000886501">
    <property type="component" value="Unassembled WGS sequence"/>
</dbReference>
<dbReference type="EMBL" id="MU118001">
    <property type="protein sequence ID" value="KAF9649166.1"/>
    <property type="molecule type" value="Genomic_DNA"/>
</dbReference>
<sequence length="111" mass="12337">MERNQPFPDSFYLTNNRRVAGGGVIPTGRYLDFPLRDAGGIDPQLLARRRPIPSYRPGPSPSSITSSSYMDSRRMENESMTLPVGQALSQSLTTTDESCLGDPRRSILPHR</sequence>
<name>A0ACB6ZID2_THEGA</name>
<evidence type="ECO:0000313" key="2">
    <source>
        <dbReference type="Proteomes" id="UP000886501"/>
    </source>
</evidence>
<proteinExistence type="predicted"/>
<reference evidence="1" key="2">
    <citation type="journal article" date="2020" name="Nat. Commun.">
        <title>Large-scale genome sequencing of mycorrhizal fungi provides insights into the early evolution of symbiotic traits.</title>
        <authorList>
            <person name="Miyauchi S."/>
            <person name="Kiss E."/>
            <person name="Kuo A."/>
            <person name="Drula E."/>
            <person name="Kohler A."/>
            <person name="Sanchez-Garcia M."/>
            <person name="Morin E."/>
            <person name="Andreopoulos B."/>
            <person name="Barry K.W."/>
            <person name="Bonito G."/>
            <person name="Buee M."/>
            <person name="Carver A."/>
            <person name="Chen C."/>
            <person name="Cichocki N."/>
            <person name="Clum A."/>
            <person name="Culley D."/>
            <person name="Crous P.W."/>
            <person name="Fauchery L."/>
            <person name="Girlanda M."/>
            <person name="Hayes R.D."/>
            <person name="Keri Z."/>
            <person name="LaButti K."/>
            <person name="Lipzen A."/>
            <person name="Lombard V."/>
            <person name="Magnuson J."/>
            <person name="Maillard F."/>
            <person name="Murat C."/>
            <person name="Nolan M."/>
            <person name="Ohm R.A."/>
            <person name="Pangilinan J."/>
            <person name="Pereira M.F."/>
            <person name="Perotto S."/>
            <person name="Peter M."/>
            <person name="Pfister S."/>
            <person name="Riley R."/>
            <person name="Sitrit Y."/>
            <person name="Stielow J.B."/>
            <person name="Szollosi G."/>
            <person name="Zifcakova L."/>
            <person name="Stursova M."/>
            <person name="Spatafora J.W."/>
            <person name="Tedersoo L."/>
            <person name="Vaario L.M."/>
            <person name="Yamada A."/>
            <person name="Yan M."/>
            <person name="Wang P."/>
            <person name="Xu J."/>
            <person name="Bruns T."/>
            <person name="Baldrian P."/>
            <person name="Vilgalys R."/>
            <person name="Dunand C."/>
            <person name="Henrissat B."/>
            <person name="Grigoriev I.V."/>
            <person name="Hibbett D."/>
            <person name="Nagy L.G."/>
            <person name="Martin F.M."/>
        </authorList>
    </citation>
    <scope>NUCLEOTIDE SEQUENCE</scope>
    <source>
        <strain evidence="1">P2</strain>
    </source>
</reference>
<comment type="caution">
    <text evidence="1">The sequence shown here is derived from an EMBL/GenBank/DDBJ whole genome shotgun (WGS) entry which is preliminary data.</text>
</comment>
<organism evidence="1 2">
    <name type="scientific">Thelephora ganbajun</name>
    <name type="common">Ganba fungus</name>
    <dbReference type="NCBI Taxonomy" id="370292"/>
    <lineage>
        <taxon>Eukaryota</taxon>
        <taxon>Fungi</taxon>
        <taxon>Dikarya</taxon>
        <taxon>Basidiomycota</taxon>
        <taxon>Agaricomycotina</taxon>
        <taxon>Agaricomycetes</taxon>
        <taxon>Thelephorales</taxon>
        <taxon>Thelephoraceae</taxon>
        <taxon>Thelephora</taxon>
    </lineage>
</organism>
<reference evidence="1" key="1">
    <citation type="submission" date="2019-10" db="EMBL/GenBank/DDBJ databases">
        <authorList>
            <consortium name="DOE Joint Genome Institute"/>
            <person name="Kuo A."/>
            <person name="Miyauchi S."/>
            <person name="Kiss E."/>
            <person name="Drula E."/>
            <person name="Kohler A."/>
            <person name="Sanchez-Garcia M."/>
            <person name="Andreopoulos B."/>
            <person name="Barry K.W."/>
            <person name="Bonito G."/>
            <person name="Buee M."/>
            <person name="Carver A."/>
            <person name="Chen C."/>
            <person name="Cichocki N."/>
            <person name="Clum A."/>
            <person name="Culley D."/>
            <person name="Crous P.W."/>
            <person name="Fauchery L."/>
            <person name="Girlanda M."/>
            <person name="Hayes R."/>
            <person name="Keri Z."/>
            <person name="Labutti K."/>
            <person name="Lipzen A."/>
            <person name="Lombard V."/>
            <person name="Magnuson J."/>
            <person name="Maillard F."/>
            <person name="Morin E."/>
            <person name="Murat C."/>
            <person name="Nolan M."/>
            <person name="Ohm R."/>
            <person name="Pangilinan J."/>
            <person name="Pereira M."/>
            <person name="Perotto S."/>
            <person name="Peter M."/>
            <person name="Riley R."/>
            <person name="Sitrit Y."/>
            <person name="Stielow B."/>
            <person name="Szollosi G."/>
            <person name="Zifcakova L."/>
            <person name="Stursova M."/>
            <person name="Spatafora J.W."/>
            <person name="Tedersoo L."/>
            <person name="Vaario L.-M."/>
            <person name="Yamada A."/>
            <person name="Yan M."/>
            <person name="Wang P."/>
            <person name="Xu J."/>
            <person name="Bruns T."/>
            <person name="Baldrian P."/>
            <person name="Vilgalys R."/>
            <person name="Henrissat B."/>
            <person name="Grigoriev I.V."/>
            <person name="Hibbett D."/>
            <person name="Nagy L.G."/>
            <person name="Martin F.M."/>
        </authorList>
    </citation>
    <scope>NUCLEOTIDE SEQUENCE</scope>
    <source>
        <strain evidence="1">P2</strain>
    </source>
</reference>
<evidence type="ECO:0000313" key="1">
    <source>
        <dbReference type="EMBL" id="KAF9649166.1"/>
    </source>
</evidence>